<accession>A0A6J1VNJ4</accession>
<feature type="transmembrane region" description="Helical" evidence="11">
    <location>
        <begin position="23"/>
        <end position="49"/>
    </location>
</feature>
<feature type="transmembrane region" description="Helical" evidence="11">
    <location>
        <begin position="61"/>
        <end position="80"/>
    </location>
</feature>
<keyword evidence="5 11" id="KW-1133">Transmembrane helix</keyword>
<sequence>MENQTKTEEILLLGFTESHQPEMLLFALILVMYLMAIAGNILIVIITLVDFHLRTPMYYFLRNYAILEIGYTSAVIPKALINLALGKKTISYTGCISQLFFYFFLGTTDFFLLTVMSFDRYVAICNPLRYATIMNQCVCTWMVLISWIAGFILIFGQTISFAQFPICGSNIIDHFFCDNKPLMKLLCGDTRLLELVGFIVSIFSLLGTLAITTISYTIIISAILRIPTAAGRKKAFSTCASHIIVVSVTYGSCISMYLIPKKSEGKNFNNAVAILNNVVCPLMTPFVYTLRNKQVKDALKDALGCKRATQKI</sequence>
<dbReference type="InterPro" id="IPR000276">
    <property type="entry name" value="GPCR_Rhodpsn"/>
</dbReference>
<dbReference type="PANTHER" id="PTHR26454">
    <property type="entry name" value="OLFACTORY RECEPTOR"/>
    <property type="match status" value="1"/>
</dbReference>
<dbReference type="KEGG" id="nss:113424168"/>
<feature type="transmembrane region" description="Helical" evidence="11">
    <location>
        <begin position="100"/>
        <end position="118"/>
    </location>
</feature>
<dbReference type="PRINTS" id="PR00237">
    <property type="entry name" value="GPCRRHODOPSN"/>
</dbReference>
<evidence type="ECO:0000313" key="13">
    <source>
        <dbReference type="Proteomes" id="UP000504612"/>
    </source>
</evidence>
<evidence type="ECO:0000256" key="8">
    <source>
        <dbReference type="ARBA" id="ARBA00023170"/>
    </source>
</evidence>
<keyword evidence="9 10" id="KW-0807">Transducer</keyword>
<evidence type="ECO:0000256" key="11">
    <source>
        <dbReference type="RuleBase" id="RU363047"/>
    </source>
</evidence>
<dbReference type="AlphaFoldDB" id="A0A6J1VNJ4"/>
<dbReference type="PANTHER" id="PTHR26454:SF18">
    <property type="entry name" value="OLFACTORY RECEPTOR 6C76"/>
    <property type="match status" value="1"/>
</dbReference>
<evidence type="ECO:0000259" key="12">
    <source>
        <dbReference type="PROSITE" id="PS50262"/>
    </source>
</evidence>
<comment type="subcellular location">
    <subcellularLocation>
        <location evidence="1 11">Cell membrane</location>
        <topology evidence="1 11">Multi-pass membrane protein</topology>
    </subcellularLocation>
</comment>
<dbReference type="SUPFAM" id="SSF81321">
    <property type="entry name" value="Family A G protein-coupled receptor-like"/>
    <property type="match status" value="1"/>
</dbReference>
<evidence type="ECO:0000313" key="14">
    <source>
        <dbReference type="RefSeq" id="XP_026541554.1"/>
    </source>
</evidence>
<evidence type="ECO:0000256" key="1">
    <source>
        <dbReference type="ARBA" id="ARBA00004651"/>
    </source>
</evidence>
<dbReference type="GO" id="GO:0004930">
    <property type="term" value="F:G protein-coupled receptor activity"/>
    <property type="evidence" value="ECO:0007669"/>
    <property type="project" value="UniProtKB-KW"/>
</dbReference>
<feature type="transmembrane region" description="Helical" evidence="11">
    <location>
        <begin position="130"/>
        <end position="155"/>
    </location>
</feature>
<dbReference type="PROSITE" id="PS00237">
    <property type="entry name" value="G_PROTEIN_RECEP_F1_1"/>
    <property type="match status" value="1"/>
</dbReference>
<dbReference type="InterPro" id="IPR047132">
    <property type="entry name" value="Olfact_rcpt_6C-like"/>
</dbReference>
<dbReference type="CDD" id="cd15912">
    <property type="entry name" value="7tmA_OR6C-like"/>
    <property type="match status" value="1"/>
</dbReference>
<keyword evidence="8 10" id="KW-0675">Receptor</keyword>
<dbReference type="GO" id="GO:0005886">
    <property type="term" value="C:plasma membrane"/>
    <property type="evidence" value="ECO:0007669"/>
    <property type="project" value="UniProtKB-SubCell"/>
</dbReference>
<dbReference type="PRINTS" id="PR00245">
    <property type="entry name" value="OLFACTORYR"/>
</dbReference>
<dbReference type="GeneID" id="113424168"/>
<evidence type="ECO:0000256" key="6">
    <source>
        <dbReference type="ARBA" id="ARBA00023040"/>
    </source>
</evidence>
<evidence type="ECO:0000256" key="2">
    <source>
        <dbReference type="ARBA" id="ARBA00022475"/>
    </source>
</evidence>
<keyword evidence="2 11" id="KW-1003">Cell membrane</keyword>
<reference evidence="14" key="1">
    <citation type="submission" date="2025-08" db="UniProtKB">
        <authorList>
            <consortium name="RefSeq"/>
        </authorList>
    </citation>
    <scope>IDENTIFICATION</scope>
</reference>
<dbReference type="InterPro" id="IPR000725">
    <property type="entry name" value="Olfact_rcpt"/>
</dbReference>
<dbReference type="GO" id="GO:0004984">
    <property type="term" value="F:olfactory receptor activity"/>
    <property type="evidence" value="ECO:0007669"/>
    <property type="project" value="InterPro"/>
</dbReference>
<feature type="transmembrane region" description="Helical" evidence="11">
    <location>
        <begin position="271"/>
        <end position="290"/>
    </location>
</feature>
<dbReference type="RefSeq" id="XP_026541554.1">
    <property type="nucleotide sequence ID" value="XM_026685769.1"/>
</dbReference>
<dbReference type="PROSITE" id="PS50262">
    <property type="entry name" value="G_PROTEIN_RECEP_F1_2"/>
    <property type="match status" value="1"/>
</dbReference>
<keyword evidence="7 11" id="KW-0472">Membrane</keyword>
<protein>
    <recommendedName>
        <fullName evidence="11">Olfactory receptor</fullName>
    </recommendedName>
</protein>
<comment type="similarity">
    <text evidence="10">Belongs to the G-protein coupled receptor 1 family.</text>
</comment>
<keyword evidence="6 10" id="KW-0297">G-protein coupled receptor</keyword>
<evidence type="ECO:0000256" key="9">
    <source>
        <dbReference type="ARBA" id="ARBA00023224"/>
    </source>
</evidence>
<keyword evidence="13" id="KW-1185">Reference proteome</keyword>
<evidence type="ECO:0000256" key="10">
    <source>
        <dbReference type="RuleBase" id="RU000688"/>
    </source>
</evidence>
<evidence type="ECO:0000256" key="3">
    <source>
        <dbReference type="ARBA" id="ARBA00022692"/>
    </source>
</evidence>
<name>A0A6J1VNJ4_9SAUR</name>
<gene>
    <name evidence="14" type="primary">LOC113424168</name>
</gene>
<dbReference type="Proteomes" id="UP000504612">
    <property type="component" value="Unplaced"/>
</dbReference>
<keyword evidence="3 10" id="KW-0812">Transmembrane</keyword>
<feature type="transmembrane region" description="Helical" evidence="11">
    <location>
        <begin position="195"/>
        <end position="224"/>
    </location>
</feature>
<dbReference type="Pfam" id="PF13853">
    <property type="entry name" value="7tm_4"/>
    <property type="match status" value="1"/>
</dbReference>
<feature type="domain" description="G-protein coupled receptors family 1 profile" evidence="12">
    <location>
        <begin position="39"/>
        <end position="288"/>
    </location>
</feature>
<dbReference type="InterPro" id="IPR017452">
    <property type="entry name" value="GPCR_Rhodpsn_7TM"/>
</dbReference>
<feature type="transmembrane region" description="Helical" evidence="11">
    <location>
        <begin position="236"/>
        <end position="259"/>
    </location>
</feature>
<evidence type="ECO:0000256" key="4">
    <source>
        <dbReference type="ARBA" id="ARBA00022725"/>
    </source>
</evidence>
<dbReference type="FunFam" id="1.20.1070.10:FF:000013">
    <property type="entry name" value="Olfactory receptor"/>
    <property type="match status" value="1"/>
</dbReference>
<dbReference type="Gene3D" id="1.20.1070.10">
    <property type="entry name" value="Rhodopsin 7-helix transmembrane proteins"/>
    <property type="match status" value="1"/>
</dbReference>
<keyword evidence="11" id="KW-0716">Sensory transduction</keyword>
<evidence type="ECO:0000256" key="7">
    <source>
        <dbReference type="ARBA" id="ARBA00023136"/>
    </source>
</evidence>
<evidence type="ECO:0000256" key="5">
    <source>
        <dbReference type="ARBA" id="ARBA00022989"/>
    </source>
</evidence>
<organism evidence="13 14">
    <name type="scientific">Notechis scutatus</name>
    <name type="common">mainland tiger snake</name>
    <dbReference type="NCBI Taxonomy" id="8663"/>
    <lineage>
        <taxon>Eukaryota</taxon>
        <taxon>Metazoa</taxon>
        <taxon>Chordata</taxon>
        <taxon>Craniata</taxon>
        <taxon>Vertebrata</taxon>
        <taxon>Euteleostomi</taxon>
        <taxon>Lepidosauria</taxon>
        <taxon>Squamata</taxon>
        <taxon>Bifurcata</taxon>
        <taxon>Unidentata</taxon>
        <taxon>Episquamata</taxon>
        <taxon>Toxicofera</taxon>
        <taxon>Serpentes</taxon>
        <taxon>Colubroidea</taxon>
        <taxon>Elapidae</taxon>
        <taxon>Hydrophiinae</taxon>
        <taxon>Notechis</taxon>
    </lineage>
</organism>
<keyword evidence="4 11" id="KW-0552">Olfaction</keyword>
<proteinExistence type="inferred from homology"/>